<keyword evidence="2" id="KW-1185">Reference proteome</keyword>
<dbReference type="Proteomes" id="UP001233172">
    <property type="component" value="Unassembled WGS sequence"/>
</dbReference>
<dbReference type="AlphaFoldDB" id="A0AAD8EX44"/>
<proteinExistence type="predicted"/>
<dbReference type="EMBL" id="JASAOG010000213">
    <property type="protein sequence ID" value="KAK0043727.1"/>
    <property type="molecule type" value="Genomic_DNA"/>
</dbReference>
<protein>
    <submittedName>
        <fullName evidence="1">Uncharacterized protein</fullName>
    </submittedName>
</protein>
<accession>A0AAD8EX44</accession>
<evidence type="ECO:0000313" key="2">
    <source>
        <dbReference type="Proteomes" id="UP001233172"/>
    </source>
</evidence>
<name>A0AAD8EX44_BIOPF</name>
<evidence type="ECO:0000313" key="1">
    <source>
        <dbReference type="EMBL" id="KAK0043727.1"/>
    </source>
</evidence>
<reference evidence="1" key="1">
    <citation type="journal article" date="2023" name="PLoS Negl. Trop. Dis.">
        <title>A genome sequence for Biomphalaria pfeifferi, the major vector snail for the human-infecting parasite Schistosoma mansoni.</title>
        <authorList>
            <person name="Bu L."/>
            <person name="Lu L."/>
            <person name="Laidemitt M.R."/>
            <person name="Zhang S.M."/>
            <person name="Mutuku M."/>
            <person name="Mkoji G."/>
            <person name="Steinauer M."/>
            <person name="Loker E.S."/>
        </authorList>
    </citation>
    <scope>NUCLEOTIDE SEQUENCE</scope>
    <source>
        <strain evidence="1">KasaAsao</strain>
    </source>
</reference>
<organism evidence="1 2">
    <name type="scientific">Biomphalaria pfeifferi</name>
    <name type="common">Bloodfluke planorb</name>
    <name type="synonym">Freshwater snail</name>
    <dbReference type="NCBI Taxonomy" id="112525"/>
    <lineage>
        <taxon>Eukaryota</taxon>
        <taxon>Metazoa</taxon>
        <taxon>Spiralia</taxon>
        <taxon>Lophotrochozoa</taxon>
        <taxon>Mollusca</taxon>
        <taxon>Gastropoda</taxon>
        <taxon>Heterobranchia</taxon>
        <taxon>Euthyneura</taxon>
        <taxon>Panpulmonata</taxon>
        <taxon>Hygrophila</taxon>
        <taxon>Lymnaeoidea</taxon>
        <taxon>Planorbidae</taxon>
        <taxon>Biomphalaria</taxon>
    </lineage>
</organism>
<gene>
    <name evidence="1" type="ORF">Bpfe_026988</name>
</gene>
<reference evidence="1" key="2">
    <citation type="submission" date="2023-04" db="EMBL/GenBank/DDBJ databases">
        <authorList>
            <person name="Bu L."/>
            <person name="Lu L."/>
            <person name="Laidemitt M.R."/>
            <person name="Zhang S.M."/>
            <person name="Mutuku M."/>
            <person name="Mkoji G."/>
            <person name="Steinauer M."/>
            <person name="Loker E.S."/>
        </authorList>
    </citation>
    <scope>NUCLEOTIDE SEQUENCE</scope>
    <source>
        <strain evidence="1">KasaAsao</strain>
        <tissue evidence="1">Whole Snail</tissue>
    </source>
</reference>
<comment type="caution">
    <text evidence="1">The sequence shown here is derived from an EMBL/GenBank/DDBJ whole genome shotgun (WGS) entry which is preliminary data.</text>
</comment>
<sequence length="82" mass="9459">MPIQYYAIPTERFHELVKPCYRLVKCPEISRDPSFHSKLTLSKINCRGSDCVREGGESSELTRDMLIKTICDTRLWASWPGP</sequence>